<sequence>MKYKWMEHLAQAWDAFIEEMFSFIPEETKKHVKNARKEMLLALKSIIEKRIEELEKPKKEIKKVKVEKAEA</sequence>
<protein>
    <submittedName>
        <fullName evidence="1">Uncharacterized protein</fullName>
    </submittedName>
</protein>
<accession>A0A7V4JPP2</accession>
<gene>
    <name evidence="1" type="ORF">ENU91_01775</name>
</gene>
<dbReference type="AlphaFoldDB" id="A0A7V4JPP2"/>
<name>A0A7V4JPP2_9BACT</name>
<organism evidence="1">
    <name type="scientific">Thermodesulfobacterium geofontis</name>
    <dbReference type="NCBI Taxonomy" id="1295609"/>
    <lineage>
        <taxon>Bacteria</taxon>
        <taxon>Pseudomonadati</taxon>
        <taxon>Thermodesulfobacteriota</taxon>
        <taxon>Thermodesulfobacteria</taxon>
        <taxon>Thermodesulfobacteriales</taxon>
        <taxon>Thermodesulfobacteriaceae</taxon>
        <taxon>Thermodesulfobacterium</taxon>
    </lineage>
</organism>
<comment type="caution">
    <text evidence="1">The sequence shown here is derived from an EMBL/GenBank/DDBJ whole genome shotgun (WGS) entry which is preliminary data.</text>
</comment>
<dbReference type="EMBL" id="DTEI01000037">
    <property type="protein sequence ID" value="HGU15378.1"/>
    <property type="molecule type" value="Genomic_DNA"/>
</dbReference>
<evidence type="ECO:0000313" key="1">
    <source>
        <dbReference type="EMBL" id="HGU15378.1"/>
    </source>
</evidence>
<reference evidence="1" key="1">
    <citation type="journal article" date="2020" name="mSystems">
        <title>Genome- and Community-Level Interaction Insights into Carbon Utilization and Element Cycling Functions of Hydrothermarchaeota in Hydrothermal Sediment.</title>
        <authorList>
            <person name="Zhou Z."/>
            <person name="Liu Y."/>
            <person name="Xu W."/>
            <person name="Pan J."/>
            <person name="Luo Z.H."/>
            <person name="Li M."/>
        </authorList>
    </citation>
    <scope>NUCLEOTIDE SEQUENCE [LARGE SCALE GENOMIC DNA]</scope>
    <source>
        <strain evidence="1">SpSt-711</strain>
    </source>
</reference>
<proteinExistence type="predicted"/>